<evidence type="ECO:0000313" key="9">
    <source>
        <dbReference type="Proteomes" id="UP000745859"/>
    </source>
</evidence>
<organism evidence="8 9">
    <name type="scientific">Wenyingzhuangia heitensis</name>
    <dbReference type="NCBI Taxonomy" id="1487859"/>
    <lineage>
        <taxon>Bacteria</taxon>
        <taxon>Pseudomonadati</taxon>
        <taxon>Bacteroidota</taxon>
        <taxon>Flavobacteriia</taxon>
        <taxon>Flavobacteriales</taxon>
        <taxon>Flavobacteriaceae</taxon>
        <taxon>Wenyingzhuangia</taxon>
    </lineage>
</organism>
<evidence type="ECO:0000313" key="8">
    <source>
        <dbReference type="EMBL" id="NIJ46583.1"/>
    </source>
</evidence>
<dbReference type="Proteomes" id="UP000745859">
    <property type="component" value="Unassembled WGS sequence"/>
</dbReference>
<sequence>MKDEDKTLSKINGLLKKDEDLVIVENIKKEDNYYRGKIEINYLNENLSFDIAIPHNYPLTHPNSDNISIIFKNKNYIGLNHINLDGSVCFHPDKDEDFDRKLLYEIHCLKQWIKDYYIYKKEDDNYTYLIHKTESGCINKLYFTNTKNNFPKNSFGTFRFSIFSDEKFGEKKLPVKKLFRLGFEDGKNDTWSHTFVEELKSKTCKKGLYYFIEEEPLRKNNVGRKGIENWNELKDYLLDEFIGYLYKGLKREFNNNYYHENGLFLIIGYKIPNKETYEEHWDLIRISKKNIPIDYKRISKSEVQNGSKRFEHNFKLNKINWSTTENIDYNRFFGRGKLDDKITNSNILIIGCGALGSSLAEILVRGGVKNIVLEDFDTIKGGNLCRANYGLNDMIYYKTDSLTKRLKAISPFVNINSISVKLNHYDLEVIKDAFNKNVDIIFDCSTDTEVSYIIDKLNFTGKTFSLAITNNAKSFVSITGKNLTKQAKTIFDFVENEEPSYFEGTGCGYPTFEANYNDINALLNVGVKVINNNYSKNKKHESFIIQPDFGDELIIEIQEYEYYILNDINSAIHISKSVLKRIEEETKFHYPKEFGGVFIGYKSDLHFIITDILIPDQYKNGQTIFIREPGTLNERLSEIHKMTNGEIEYLGEWHSHPNGPTTPSSTDINAMEIISKDKNINIDKPLLMIAEVNNISFGKDLYIYDNKKLKKYE</sequence>
<protein>
    <submittedName>
        <fullName evidence="8">Integrative and conjugative element protein (TIGR02256 family)</fullName>
    </submittedName>
</protein>
<dbReference type="Pfam" id="PF14464">
    <property type="entry name" value="Prok-JAB"/>
    <property type="match status" value="1"/>
</dbReference>
<evidence type="ECO:0000256" key="4">
    <source>
        <dbReference type="ARBA" id="ARBA00022833"/>
    </source>
</evidence>
<dbReference type="InterPro" id="IPR035985">
    <property type="entry name" value="Ubiquitin-activating_enz"/>
</dbReference>
<comment type="caution">
    <text evidence="8">The sequence shown here is derived from an EMBL/GenBank/DDBJ whole genome shotgun (WGS) entry which is preliminary data.</text>
</comment>
<evidence type="ECO:0000256" key="5">
    <source>
        <dbReference type="ARBA" id="ARBA00023049"/>
    </source>
</evidence>
<dbReference type="CDD" id="cd01483">
    <property type="entry name" value="E1_enzyme_family"/>
    <property type="match status" value="1"/>
</dbReference>
<evidence type="ECO:0000259" key="7">
    <source>
        <dbReference type="Pfam" id="PF14464"/>
    </source>
</evidence>
<evidence type="ECO:0000256" key="3">
    <source>
        <dbReference type="ARBA" id="ARBA00022801"/>
    </source>
</evidence>
<dbReference type="InterPro" id="IPR000594">
    <property type="entry name" value="ThiF_NAD_FAD-bd"/>
</dbReference>
<dbReference type="InterPro" id="IPR028090">
    <property type="entry name" value="JAB_dom_prok"/>
</dbReference>
<dbReference type="PANTHER" id="PTHR43267:SF3">
    <property type="entry name" value="THIF PROTEIN"/>
    <property type="match status" value="1"/>
</dbReference>
<dbReference type="Gene3D" id="3.40.140.10">
    <property type="entry name" value="Cytidine Deaminase, domain 2"/>
    <property type="match status" value="1"/>
</dbReference>
<keyword evidence="5" id="KW-0482">Metalloprotease</keyword>
<dbReference type="EMBL" id="JAASQL010000009">
    <property type="protein sequence ID" value="NIJ46583.1"/>
    <property type="molecule type" value="Genomic_DNA"/>
</dbReference>
<keyword evidence="4" id="KW-0862">Zinc</keyword>
<keyword evidence="9" id="KW-1185">Reference proteome</keyword>
<name>A0ABX0UCX1_9FLAO</name>
<feature type="domain" description="JAB" evidence="7">
    <location>
        <begin position="576"/>
        <end position="672"/>
    </location>
</feature>
<dbReference type="RefSeq" id="WP_208412381.1">
    <property type="nucleotide sequence ID" value="NZ_JAASQL010000009.1"/>
</dbReference>
<dbReference type="Gene3D" id="3.40.50.720">
    <property type="entry name" value="NAD(P)-binding Rossmann-like Domain"/>
    <property type="match status" value="1"/>
</dbReference>
<evidence type="ECO:0000256" key="1">
    <source>
        <dbReference type="ARBA" id="ARBA00022670"/>
    </source>
</evidence>
<dbReference type="SUPFAM" id="SSF102712">
    <property type="entry name" value="JAB1/MPN domain"/>
    <property type="match status" value="1"/>
</dbReference>
<evidence type="ECO:0000259" key="6">
    <source>
        <dbReference type="Pfam" id="PF00899"/>
    </source>
</evidence>
<dbReference type="Pfam" id="PF00899">
    <property type="entry name" value="ThiF"/>
    <property type="match status" value="1"/>
</dbReference>
<accession>A0ABX0UCX1</accession>
<dbReference type="SUPFAM" id="SSF69572">
    <property type="entry name" value="Activating enzymes of the ubiquitin-like proteins"/>
    <property type="match status" value="1"/>
</dbReference>
<gene>
    <name evidence="8" type="ORF">FHR24_003073</name>
</gene>
<feature type="domain" description="THIF-type NAD/FAD binding fold" evidence="6">
    <location>
        <begin position="339"/>
        <end position="457"/>
    </location>
</feature>
<keyword evidence="1" id="KW-0645">Protease</keyword>
<evidence type="ECO:0000256" key="2">
    <source>
        <dbReference type="ARBA" id="ARBA00022723"/>
    </source>
</evidence>
<reference evidence="8 9" key="1">
    <citation type="submission" date="2020-03" db="EMBL/GenBank/DDBJ databases">
        <title>Genomic Encyclopedia of Type Strains, Phase IV (KMG-IV): sequencing the most valuable type-strain genomes for metagenomic binning, comparative biology and taxonomic classification.</title>
        <authorList>
            <person name="Goeker M."/>
        </authorList>
    </citation>
    <scope>NUCLEOTIDE SEQUENCE [LARGE SCALE GENOMIC DNA]</scope>
    <source>
        <strain evidence="8 9">DSM 101599</strain>
    </source>
</reference>
<proteinExistence type="predicted"/>
<keyword evidence="2" id="KW-0479">Metal-binding</keyword>
<keyword evidence="3" id="KW-0378">Hydrolase</keyword>
<dbReference type="PANTHER" id="PTHR43267">
    <property type="entry name" value="TRNA THREONYLCARBAMOYLADENOSINE DEHYDRATASE"/>
    <property type="match status" value="1"/>
</dbReference>
<dbReference type="InterPro" id="IPR045886">
    <property type="entry name" value="ThiF/MoeB/HesA"/>
</dbReference>